<evidence type="ECO:0000256" key="1">
    <source>
        <dbReference type="SAM" id="Phobius"/>
    </source>
</evidence>
<comment type="caution">
    <text evidence="3">The sequence shown here is derived from an EMBL/GenBank/DDBJ whole genome shotgun (WGS) entry which is preliminary data.</text>
</comment>
<reference evidence="3" key="1">
    <citation type="submission" date="2023-03" db="EMBL/GenBank/DDBJ databases">
        <title>Chromosome-scale reference genome and RAD-based genetic map of yellow starthistle (Centaurea solstitialis) reveal putative structural variation and QTLs associated with invader traits.</title>
        <authorList>
            <person name="Reatini B."/>
            <person name="Cang F.A."/>
            <person name="Jiang Q."/>
            <person name="Mckibben M.T.W."/>
            <person name="Barker M.S."/>
            <person name="Rieseberg L.H."/>
            <person name="Dlugosch K.M."/>
        </authorList>
    </citation>
    <scope>NUCLEOTIDE SEQUENCE</scope>
    <source>
        <strain evidence="3">CAN-66</strain>
        <tissue evidence="3">Leaf</tissue>
    </source>
</reference>
<dbReference type="EMBL" id="JARYMX010000003">
    <property type="protein sequence ID" value="KAJ9556045.1"/>
    <property type="molecule type" value="Genomic_DNA"/>
</dbReference>
<keyword evidence="4" id="KW-1185">Reference proteome</keyword>
<dbReference type="InterPro" id="IPR026960">
    <property type="entry name" value="RVT-Znf"/>
</dbReference>
<evidence type="ECO:0000259" key="2">
    <source>
        <dbReference type="Pfam" id="PF13966"/>
    </source>
</evidence>
<accession>A0AA38TJR1</accession>
<sequence>MKRVGRKIAKIGQGMRELWPNEVRKESLLHRNHGCYRNPLVPLKVNIFIWRLLKEAVPTRFNLSKKGIQLQSLACARCEKGVETLDHSFFLCPAASVLWKKIWAWWGLKSSRIFSVSDFRNLVTRSKKLTRSRLVFLAVCAVALWHLWKWRNDILFAAGDAVNQKRSKDPFPVVQITSKLWIGNRKKKLELDLSSWFSSPLRECNWMGHWMIDGWIRSVDIGWSIGSNRSNKHIIFINVL</sequence>
<dbReference type="Proteomes" id="UP001172457">
    <property type="component" value="Chromosome 3"/>
</dbReference>
<organism evidence="3 4">
    <name type="scientific">Centaurea solstitialis</name>
    <name type="common">yellow star-thistle</name>
    <dbReference type="NCBI Taxonomy" id="347529"/>
    <lineage>
        <taxon>Eukaryota</taxon>
        <taxon>Viridiplantae</taxon>
        <taxon>Streptophyta</taxon>
        <taxon>Embryophyta</taxon>
        <taxon>Tracheophyta</taxon>
        <taxon>Spermatophyta</taxon>
        <taxon>Magnoliopsida</taxon>
        <taxon>eudicotyledons</taxon>
        <taxon>Gunneridae</taxon>
        <taxon>Pentapetalae</taxon>
        <taxon>asterids</taxon>
        <taxon>campanulids</taxon>
        <taxon>Asterales</taxon>
        <taxon>Asteraceae</taxon>
        <taxon>Carduoideae</taxon>
        <taxon>Cardueae</taxon>
        <taxon>Centaureinae</taxon>
        <taxon>Centaurea</taxon>
    </lineage>
</organism>
<evidence type="ECO:0000313" key="3">
    <source>
        <dbReference type="EMBL" id="KAJ9556045.1"/>
    </source>
</evidence>
<keyword evidence="1" id="KW-1133">Transmembrane helix</keyword>
<feature type="transmembrane region" description="Helical" evidence="1">
    <location>
        <begin position="130"/>
        <end position="148"/>
    </location>
</feature>
<dbReference type="Pfam" id="PF13966">
    <property type="entry name" value="zf-RVT"/>
    <property type="match status" value="1"/>
</dbReference>
<keyword evidence="1" id="KW-0812">Transmembrane</keyword>
<evidence type="ECO:0000313" key="4">
    <source>
        <dbReference type="Proteomes" id="UP001172457"/>
    </source>
</evidence>
<name>A0AA38TJR1_9ASTR</name>
<protein>
    <recommendedName>
        <fullName evidence="2">Reverse transcriptase zinc-binding domain-containing protein</fullName>
    </recommendedName>
</protein>
<feature type="domain" description="Reverse transcriptase zinc-binding" evidence="2">
    <location>
        <begin position="34"/>
        <end position="99"/>
    </location>
</feature>
<feature type="non-terminal residue" evidence="3">
    <location>
        <position position="240"/>
    </location>
</feature>
<keyword evidence="1" id="KW-0472">Membrane</keyword>
<proteinExistence type="predicted"/>
<gene>
    <name evidence="3" type="ORF">OSB04_010659</name>
</gene>
<dbReference type="AlphaFoldDB" id="A0AA38TJR1"/>